<organism evidence="3 4">
    <name type="scientific">Brevundimonas diminuta</name>
    <name type="common">Pseudomonas diminuta</name>
    <dbReference type="NCBI Taxonomy" id="293"/>
    <lineage>
        <taxon>Bacteria</taxon>
        <taxon>Pseudomonadati</taxon>
        <taxon>Pseudomonadota</taxon>
        <taxon>Alphaproteobacteria</taxon>
        <taxon>Caulobacterales</taxon>
        <taxon>Caulobacteraceae</taxon>
        <taxon>Brevundimonas</taxon>
    </lineage>
</organism>
<dbReference type="RefSeq" id="WP_128115619.1">
    <property type="nucleotide sequence ID" value="NZ_UAQM01000011.1"/>
</dbReference>
<evidence type="ECO:0000313" key="4">
    <source>
        <dbReference type="Proteomes" id="UP000250358"/>
    </source>
</evidence>
<proteinExistence type="predicted"/>
<feature type="domain" description="Fibronectin type-III" evidence="2">
    <location>
        <begin position="530"/>
        <end position="638"/>
    </location>
</feature>
<feature type="region of interest" description="Disordered" evidence="1">
    <location>
        <begin position="719"/>
        <end position="742"/>
    </location>
</feature>
<evidence type="ECO:0000313" key="3">
    <source>
        <dbReference type="EMBL" id="SPU44224.1"/>
    </source>
</evidence>
<protein>
    <recommendedName>
        <fullName evidence="2">Fibronectin type-III domain-containing protein</fullName>
    </recommendedName>
</protein>
<evidence type="ECO:0000259" key="2">
    <source>
        <dbReference type="PROSITE" id="PS50853"/>
    </source>
</evidence>
<evidence type="ECO:0000256" key="1">
    <source>
        <dbReference type="SAM" id="MobiDB-lite"/>
    </source>
</evidence>
<dbReference type="Gene3D" id="2.60.40.10">
    <property type="entry name" value="Immunoglobulins"/>
    <property type="match status" value="1"/>
</dbReference>
<reference evidence="3 4" key="1">
    <citation type="submission" date="2018-06" db="EMBL/GenBank/DDBJ databases">
        <authorList>
            <consortium name="Pathogen Informatics"/>
            <person name="Doyle S."/>
        </authorList>
    </citation>
    <scope>NUCLEOTIDE SEQUENCE [LARGE SCALE GENOMIC DNA]</scope>
    <source>
        <strain evidence="3 4">NCTC11165</strain>
    </source>
</reference>
<dbReference type="Proteomes" id="UP000250358">
    <property type="component" value="Unassembled WGS sequence"/>
</dbReference>
<accession>A0A2X1B064</accession>
<dbReference type="InterPro" id="IPR013783">
    <property type="entry name" value="Ig-like_fold"/>
</dbReference>
<dbReference type="SUPFAM" id="SSF49265">
    <property type="entry name" value="Fibronectin type III"/>
    <property type="match status" value="1"/>
</dbReference>
<dbReference type="InterPro" id="IPR003961">
    <property type="entry name" value="FN3_dom"/>
</dbReference>
<dbReference type="PROSITE" id="PS50853">
    <property type="entry name" value="FN3"/>
    <property type="match status" value="1"/>
</dbReference>
<dbReference type="EMBL" id="UAQM01000011">
    <property type="protein sequence ID" value="SPU44224.1"/>
    <property type="molecule type" value="Genomic_DNA"/>
</dbReference>
<sequence>MAKALKAVGTAILIVGAAVATGGMALAMGAGVGVLGSASLATSAVLSVGSFSVSAGALLSVGSLVSSIGGSLAQPKVSSAGGALGWVGDPNGPMHFAAGRIAVGGDLRHKAAYGPNDRMFFSAVTVVSDAGPIDAFEGFTANDVPVTFGADGKANSSFYSGKLWRRAQRGMQPEASYLASPSGLEGGASLPNWGPQHKLSAKAATILTMVENSKGSAYKGQQPRPREIIRGLLVYDWRRDSTYPGGSGPQRLNEPSTWAYSANPILWSVKWLLGLWEGPNGKGAPQVDYQVGGIGTRWENIDVASFTEAANIADTHGWTCAAWPSTDDDKAQVLDAFLQAGGAYYIERAGKASCIHRAAPRVSVATITAADTAGPIELDTSASYLDRKNTGVATYLSEADGWKMTALPQVTSLQWVTEDGGRQRTVPVTYSYVDKAKQAAELMCLALAHTREGISGRIPLKSYMQGIVPGSAFTITEPEFVLNGLKGLCLEANYDAMTGVHTVTFVSETDAKYPYAFGQTPNPPAPPALTPVDPTHVSPPLPGDWTITPRPPAPGGGQLPGFDLGGIVSNETATAVIVEYGPTATGPWKQAYQGPPTVTTIPIDGLQPGATYYIAVQYQRDQNYSERYVYGPYTAPNLEPSHLNSEPVQTILDKLTSTADLAEQNRQAVEELEEVYGPTVNAAISAAAAAASEAAAAQAKADALIAKAGAESSASAAQTAKSQAETARAGAETAQTSAANSATTATGAAATATTAAGQSVTAKDQAQGFASAANTSAGSAAGSATAAGNSAAAASNAKVAAEAARDVADSKATAAATSASSAASSSTAAGNSASAANTAKTAAETARGQAQTAATQAASSRDDAAGSAASASASAQQSANSRDAAAGSASAAAGSASTASTKAGEAGTHAAAALASQVTASTAASSAQGVANRVVPERLSVGADFTNVSNGAPDTIAPMTVGTVVTVAGVGDVRQFTTNTDVRTRGAKAISAGRIYQVTTRTRTVVDAAGNILRSGFQIYDAAWTSLGQYVPTDDANATAAKGWQTFSKQRSAEQILALWPTAAHVRGFLQGGHTAGGSASGATWQGDFLRLEDVTESARAAISADASATSASSASASETAAGQFANSASGSAVTAATKAGDASSFASQAAGSASDAAGSAVTASQASGTSVSARDAAIGARNDAQAAAATSVAQSSAATAAAAEAKLSANLAASVGAVRPNLLKNGGLEDGSVGMSGSGPLVVSDDPAWGRNIKNAAITSGTHSIIWPAIPVRGGARYTISGDTGYFHTGTGGNSYLDLIFYDANGTPVLDGPQKAINGPHDFSNAKERLQAHAVSVVAPANAVTATARAIFTDMNAPTFMGARRVKVEEGDLPATAFTSEASANQIAAQLNITAAVAADAADRLASVRFEVTGGAGGAPFQIWGRAGPAGSMAGMVASELALSNVVNGMVVPALKLIGGDAHFGGRVHAGAGKEIIIDPTLPAIITTMGNARMAEGKLPNDNLIYWFGPKQEVVNMRKSNATEWRDASGKAYFAGGISAGQLQASQRTSDQSATVSAQTGRFGSLGGTITVSFSYAAETRVASTSYTPPFPASYEDVTYDPTAQIRLYRSLNGGTFQLVGSFAAAGQRRNYGINGGDYFEEGQEVVCGGSATFVDPDLSTLDRQYRVEMTGRSFTWLNGAGNFRSQFLNVVCVEG</sequence>
<dbReference type="Gene3D" id="2.60.120.260">
    <property type="entry name" value="Galactose-binding domain-like"/>
    <property type="match status" value="1"/>
</dbReference>
<gene>
    <name evidence="3" type="ORF">NCTC11165_01626</name>
</gene>
<dbReference type="CDD" id="cd00063">
    <property type="entry name" value="FN3"/>
    <property type="match status" value="1"/>
</dbReference>
<dbReference type="InterPro" id="IPR036116">
    <property type="entry name" value="FN3_sf"/>
</dbReference>
<feature type="region of interest" description="Disordered" evidence="1">
    <location>
        <begin position="840"/>
        <end position="881"/>
    </location>
</feature>
<name>A0A2X1B064_BREDI</name>